<dbReference type="GO" id="GO:0005886">
    <property type="term" value="C:plasma membrane"/>
    <property type="evidence" value="ECO:0007669"/>
    <property type="project" value="UniProtKB-SubCell"/>
</dbReference>
<feature type="domain" description="EamA" evidence="8">
    <location>
        <begin position="152"/>
        <end position="294"/>
    </location>
</feature>
<evidence type="ECO:0000313" key="10">
    <source>
        <dbReference type="Proteomes" id="UP000033166"/>
    </source>
</evidence>
<evidence type="ECO:0000256" key="7">
    <source>
        <dbReference type="SAM" id="Phobius"/>
    </source>
</evidence>
<dbReference type="SUPFAM" id="SSF103481">
    <property type="entry name" value="Multidrug resistance efflux transporter EmrE"/>
    <property type="match status" value="2"/>
</dbReference>
<feature type="transmembrane region" description="Helical" evidence="7">
    <location>
        <begin position="37"/>
        <end position="55"/>
    </location>
</feature>
<dbReference type="HOGENOM" id="CLU_033863_4_0_9"/>
<feature type="transmembrane region" description="Helical" evidence="7">
    <location>
        <begin position="99"/>
        <end position="116"/>
    </location>
</feature>
<dbReference type="InterPro" id="IPR050638">
    <property type="entry name" value="AA-Vitamin_Transporters"/>
</dbReference>
<dbReference type="Pfam" id="PF00892">
    <property type="entry name" value="EamA"/>
    <property type="match status" value="2"/>
</dbReference>
<evidence type="ECO:0000259" key="8">
    <source>
        <dbReference type="Pfam" id="PF00892"/>
    </source>
</evidence>
<comment type="subcellular location">
    <subcellularLocation>
        <location evidence="1">Cell membrane</location>
        <topology evidence="1">Multi-pass membrane protein</topology>
    </subcellularLocation>
</comment>
<reference evidence="10" key="1">
    <citation type="submission" date="2015-01" db="EMBL/GenBank/DDBJ databases">
        <authorList>
            <person name="Andreevskaya M."/>
        </authorList>
    </citation>
    <scope>NUCLEOTIDE SEQUENCE [LARGE SCALE GENOMIC DNA]</scope>
    <source>
        <strain evidence="10">MKFS47</strain>
    </source>
</reference>
<keyword evidence="3" id="KW-1003">Cell membrane</keyword>
<evidence type="ECO:0000256" key="4">
    <source>
        <dbReference type="ARBA" id="ARBA00022692"/>
    </source>
</evidence>
<name>A0A0D6DTU2_9LACT</name>
<accession>A0A0D6DTU2</accession>
<dbReference type="InterPro" id="IPR037185">
    <property type="entry name" value="EmrE-like"/>
</dbReference>
<dbReference type="RefSeq" id="WP_047914560.1">
    <property type="nucleotide sequence ID" value="NZ_LN774769.1"/>
</dbReference>
<feature type="transmembrane region" description="Helical" evidence="7">
    <location>
        <begin position="150"/>
        <end position="171"/>
    </location>
</feature>
<evidence type="ECO:0000256" key="3">
    <source>
        <dbReference type="ARBA" id="ARBA00022475"/>
    </source>
</evidence>
<keyword evidence="4 7" id="KW-0812">Transmembrane</keyword>
<dbReference type="EMBL" id="LN774769">
    <property type="protein sequence ID" value="CEN27254.1"/>
    <property type="molecule type" value="Genomic_DNA"/>
</dbReference>
<evidence type="ECO:0000256" key="5">
    <source>
        <dbReference type="ARBA" id="ARBA00022989"/>
    </source>
</evidence>
<keyword evidence="5 7" id="KW-1133">Transmembrane helix</keyword>
<gene>
    <name evidence="9" type="primary">ycxC</name>
    <name evidence="9" type="ORF">LACPI_0054</name>
</gene>
<dbReference type="PANTHER" id="PTHR32322">
    <property type="entry name" value="INNER MEMBRANE TRANSPORTER"/>
    <property type="match status" value="1"/>
</dbReference>
<feature type="transmembrane region" description="Helical" evidence="7">
    <location>
        <begin position="125"/>
        <end position="144"/>
    </location>
</feature>
<dbReference type="Proteomes" id="UP000033166">
    <property type="component" value="Chromosome I"/>
</dbReference>
<feature type="transmembrane region" description="Helical" evidence="7">
    <location>
        <begin position="277"/>
        <end position="296"/>
    </location>
</feature>
<dbReference type="Gene3D" id="1.10.3730.20">
    <property type="match status" value="1"/>
</dbReference>
<protein>
    <submittedName>
        <fullName evidence="9">EamA-like transporter YcxC</fullName>
    </submittedName>
</protein>
<feature type="transmembrane region" description="Helical" evidence="7">
    <location>
        <begin position="254"/>
        <end position="271"/>
    </location>
</feature>
<comment type="similarity">
    <text evidence="2">Belongs to the EamA transporter family.</text>
</comment>
<dbReference type="AlphaFoldDB" id="A0A0D6DTU2"/>
<sequence length="313" mass="33960">MHNKTKAYLAALSSALIIGLSFLFVKTTLLYVSPLDALSHRFTVAFIVASAYLLISKKKLNLSIQDWLFIAPLSLLYPILMFLFQVLGLSQTSSSQAGMIQASIPIFTLILATIILREKPALKQILAIIISVSGVMIIISMNGVNSQDTSIIGAVLILLSTLSNAFYNILAKKYVAKYALLSVTYVMTTIAFVVFSVLSLSNHIVKGTLDHYLLPFTNQNYTLSILYLGILSSLLTSLISNYALSILPPAQMSIFSNVSVLVTVLAGIIILNETFTSLHLLGGVLIILGAIGTNFFGAKKKNLEANALTKHKI</sequence>
<feature type="domain" description="EamA" evidence="8">
    <location>
        <begin position="6"/>
        <end position="139"/>
    </location>
</feature>
<feature type="transmembrane region" description="Helical" evidence="7">
    <location>
        <begin position="221"/>
        <end position="242"/>
    </location>
</feature>
<organism evidence="9 10">
    <name type="scientific">Pseudolactococcus piscium MKFS47</name>
    <dbReference type="NCBI Taxonomy" id="297352"/>
    <lineage>
        <taxon>Bacteria</taxon>
        <taxon>Bacillati</taxon>
        <taxon>Bacillota</taxon>
        <taxon>Bacilli</taxon>
        <taxon>Lactobacillales</taxon>
        <taxon>Streptococcaceae</taxon>
        <taxon>Pseudolactococcus</taxon>
    </lineage>
</organism>
<evidence type="ECO:0000256" key="1">
    <source>
        <dbReference type="ARBA" id="ARBA00004651"/>
    </source>
</evidence>
<evidence type="ECO:0000256" key="2">
    <source>
        <dbReference type="ARBA" id="ARBA00007362"/>
    </source>
</evidence>
<dbReference type="InterPro" id="IPR000620">
    <property type="entry name" value="EamA_dom"/>
</dbReference>
<proteinExistence type="inferred from homology"/>
<feature type="transmembrane region" description="Helical" evidence="7">
    <location>
        <begin position="67"/>
        <end position="87"/>
    </location>
</feature>
<evidence type="ECO:0000256" key="6">
    <source>
        <dbReference type="ARBA" id="ARBA00023136"/>
    </source>
</evidence>
<feature type="transmembrane region" description="Helical" evidence="7">
    <location>
        <begin position="178"/>
        <end position="201"/>
    </location>
</feature>
<keyword evidence="6 7" id="KW-0472">Membrane</keyword>
<feature type="transmembrane region" description="Helical" evidence="7">
    <location>
        <begin position="7"/>
        <end position="25"/>
    </location>
</feature>
<evidence type="ECO:0000313" key="9">
    <source>
        <dbReference type="EMBL" id="CEN27254.1"/>
    </source>
</evidence>
<dbReference type="KEGG" id="lpk:LACPI_0054"/>
<dbReference type="PANTHER" id="PTHR32322:SF18">
    <property type="entry name" value="S-ADENOSYLMETHIONINE_S-ADENOSYLHOMOCYSTEINE TRANSPORTER"/>
    <property type="match status" value="1"/>
</dbReference>